<evidence type="ECO:0000313" key="3">
    <source>
        <dbReference type="Proteomes" id="UP000005240"/>
    </source>
</evidence>
<accession>A0A180G2C0</accession>
<dbReference type="OrthoDB" id="2506334at2759"/>
<organism evidence="1">
    <name type="scientific">Puccinia triticina (isolate 1-1 / race 1 (BBBD))</name>
    <name type="common">Brown leaf rust fungus</name>
    <dbReference type="NCBI Taxonomy" id="630390"/>
    <lineage>
        <taxon>Eukaryota</taxon>
        <taxon>Fungi</taxon>
        <taxon>Dikarya</taxon>
        <taxon>Basidiomycota</taxon>
        <taxon>Pucciniomycotina</taxon>
        <taxon>Pucciniomycetes</taxon>
        <taxon>Pucciniales</taxon>
        <taxon>Pucciniaceae</taxon>
        <taxon>Puccinia</taxon>
    </lineage>
</organism>
<reference evidence="1" key="1">
    <citation type="submission" date="2009-11" db="EMBL/GenBank/DDBJ databases">
        <authorList>
            <consortium name="The Broad Institute Genome Sequencing Platform"/>
            <person name="Ward D."/>
            <person name="Feldgarden M."/>
            <person name="Earl A."/>
            <person name="Young S.K."/>
            <person name="Zeng Q."/>
            <person name="Koehrsen M."/>
            <person name="Alvarado L."/>
            <person name="Berlin A."/>
            <person name="Bochicchio J."/>
            <person name="Borenstein D."/>
            <person name="Chapman S.B."/>
            <person name="Chen Z."/>
            <person name="Engels R."/>
            <person name="Freedman E."/>
            <person name="Gellesch M."/>
            <person name="Goldberg J."/>
            <person name="Griggs A."/>
            <person name="Gujja S."/>
            <person name="Heilman E."/>
            <person name="Heiman D."/>
            <person name="Hepburn T."/>
            <person name="Howarth C."/>
            <person name="Jen D."/>
            <person name="Larson L."/>
            <person name="Lewis B."/>
            <person name="Mehta T."/>
            <person name="Park D."/>
            <person name="Pearson M."/>
            <person name="Roberts A."/>
            <person name="Saif S."/>
            <person name="Shea T."/>
            <person name="Shenoy N."/>
            <person name="Sisk P."/>
            <person name="Stolte C."/>
            <person name="Sykes S."/>
            <person name="Thomson T."/>
            <person name="Walk T."/>
            <person name="White J."/>
            <person name="Yandava C."/>
            <person name="Izard J."/>
            <person name="Baranova O.V."/>
            <person name="Blanton J.M."/>
            <person name="Tanner A.C."/>
            <person name="Dewhirst F.E."/>
            <person name="Haas B."/>
            <person name="Nusbaum C."/>
            <person name="Birren B."/>
        </authorList>
    </citation>
    <scope>NUCLEOTIDE SEQUENCE [LARGE SCALE GENOMIC DNA]</scope>
    <source>
        <strain evidence="1">1-1 BBBD Race 1</strain>
    </source>
</reference>
<evidence type="ECO:0000313" key="2">
    <source>
        <dbReference type="EnsemblFungi" id="PTTG_29701-t43_1-p1"/>
    </source>
</evidence>
<proteinExistence type="predicted"/>
<name>A0A180G2C0_PUCT1</name>
<protein>
    <submittedName>
        <fullName evidence="1 2">Uncharacterized protein</fullName>
    </submittedName>
</protein>
<reference evidence="2" key="4">
    <citation type="submission" date="2025-05" db="UniProtKB">
        <authorList>
            <consortium name="EnsemblFungi"/>
        </authorList>
    </citation>
    <scope>IDENTIFICATION</scope>
    <source>
        <strain evidence="2">isolate 1-1 / race 1 (BBBD)</strain>
    </source>
</reference>
<dbReference type="VEuPathDB" id="FungiDB:PTTG_29701"/>
<reference evidence="1" key="2">
    <citation type="submission" date="2016-05" db="EMBL/GenBank/DDBJ databases">
        <title>Comparative analysis highlights variable genome content of wheat rusts and divergence of the mating loci.</title>
        <authorList>
            <person name="Cuomo C.A."/>
            <person name="Bakkeren G."/>
            <person name="Szabo L."/>
            <person name="Khalil H."/>
            <person name="Joly D."/>
            <person name="Goldberg J."/>
            <person name="Young S."/>
            <person name="Zeng Q."/>
            <person name="Fellers J."/>
        </authorList>
    </citation>
    <scope>NUCLEOTIDE SEQUENCE [LARGE SCALE GENOMIC DNA]</scope>
    <source>
        <strain evidence="1">1-1 BBBD Race 1</strain>
    </source>
</reference>
<reference evidence="2 3" key="3">
    <citation type="journal article" date="2017" name="G3 (Bethesda)">
        <title>Comparative analysis highlights variable genome content of wheat rusts and divergence of the mating loci.</title>
        <authorList>
            <person name="Cuomo C.A."/>
            <person name="Bakkeren G."/>
            <person name="Khalil H.B."/>
            <person name="Panwar V."/>
            <person name="Joly D."/>
            <person name="Linning R."/>
            <person name="Sakthikumar S."/>
            <person name="Song X."/>
            <person name="Adiconis X."/>
            <person name="Fan L."/>
            <person name="Goldberg J.M."/>
            <person name="Levin J.Z."/>
            <person name="Young S."/>
            <person name="Zeng Q."/>
            <person name="Anikster Y."/>
            <person name="Bruce M."/>
            <person name="Wang M."/>
            <person name="Yin C."/>
            <person name="McCallum B."/>
            <person name="Szabo L.J."/>
            <person name="Hulbert S."/>
            <person name="Chen X."/>
            <person name="Fellers J.P."/>
        </authorList>
    </citation>
    <scope>NUCLEOTIDE SEQUENCE</scope>
    <source>
        <strain evidence="3">Isolate 1-1 / race 1 (BBBD)</strain>
        <strain evidence="2">isolate 1-1 / race 1 (BBBD)</strain>
    </source>
</reference>
<dbReference type="Proteomes" id="UP000005240">
    <property type="component" value="Unassembled WGS sequence"/>
</dbReference>
<dbReference type="EnsemblFungi" id="PTTG_29701-t43_1">
    <property type="protein sequence ID" value="PTTG_29701-t43_1-p1"/>
    <property type="gene ID" value="PTTG_29701"/>
</dbReference>
<sequence length="166" mass="18852">MSFYFCASRPCPPTAVFFLEKLTLKTIHIPFQIGKACGPGEPSDSVINIHESLGNSDRLCHLRRQILQQIDFGSGKVSDAGDRFMHDLFQWQLNGLEIISIACNAGHEHITMQTQWMSQRLLERREDGNNLYSGGLISDVTYRFFATGYLLTTSMYCDDIARWIPV</sequence>
<evidence type="ECO:0000313" key="1">
    <source>
        <dbReference type="EMBL" id="OAV86845.1"/>
    </source>
</evidence>
<dbReference type="EMBL" id="ADAS02000771">
    <property type="protein sequence ID" value="OAV86845.1"/>
    <property type="molecule type" value="Genomic_DNA"/>
</dbReference>
<dbReference type="AlphaFoldDB" id="A0A180G2C0"/>
<gene>
    <name evidence="1" type="ORF">PTTG_29701</name>
</gene>
<keyword evidence="3" id="KW-1185">Reference proteome</keyword>